<sequence>MGKNIILKTMYGGRYKTQFIKDDVENELYFKYPIFFLFICNNHQRYLSQKEKINFSASVILLSIFFTSCKHIEQICFTRNLFA</sequence>
<reference evidence="1 2" key="1">
    <citation type="journal article" date="2018" name="Sci. Rep.">
        <title>Genomic signatures of local adaptation to the degree of environmental predictability in rotifers.</title>
        <authorList>
            <person name="Franch-Gras L."/>
            <person name="Hahn C."/>
            <person name="Garcia-Roger E.M."/>
            <person name="Carmona M.J."/>
            <person name="Serra M."/>
            <person name="Gomez A."/>
        </authorList>
    </citation>
    <scope>NUCLEOTIDE SEQUENCE [LARGE SCALE GENOMIC DNA]</scope>
    <source>
        <strain evidence="1">HYR1</strain>
    </source>
</reference>
<proteinExistence type="predicted"/>
<protein>
    <submittedName>
        <fullName evidence="1">Uncharacterized protein</fullName>
    </submittedName>
</protein>
<name>A0A3M7RFQ2_BRAPC</name>
<evidence type="ECO:0000313" key="1">
    <source>
        <dbReference type="EMBL" id="RNA22279.1"/>
    </source>
</evidence>
<gene>
    <name evidence="1" type="ORF">BpHYR1_054603</name>
</gene>
<evidence type="ECO:0000313" key="2">
    <source>
        <dbReference type="Proteomes" id="UP000276133"/>
    </source>
</evidence>
<keyword evidence="2" id="KW-1185">Reference proteome</keyword>
<dbReference type="AlphaFoldDB" id="A0A3M7RFQ2"/>
<dbReference type="Proteomes" id="UP000276133">
    <property type="component" value="Unassembled WGS sequence"/>
</dbReference>
<accession>A0A3M7RFQ2</accession>
<comment type="caution">
    <text evidence="1">The sequence shown here is derived from an EMBL/GenBank/DDBJ whole genome shotgun (WGS) entry which is preliminary data.</text>
</comment>
<dbReference type="EMBL" id="REGN01003498">
    <property type="protein sequence ID" value="RNA22279.1"/>
    <property type="molecule type" value="Genomic_DNA"/>
</dbReference>
<organism evidence="1 2">
    <name type="scientific">Brachionus plicatilis</name>
    <name type="common">Marine rotifer</name>
    <name type="synonym">Brachionus muelleri</name>
    <dbReference type="NCBI Taxonomy" id="10195"/>
    <lineage>
        <taxon>Eukaryota</taxon>
        <taxon>Metazoa</taxon>
        <taxon>Spiralia</taxon>
        <taxon>Gnathifera</taxon>
        <taxon>Rotifera</taxon>
        <taxon>Eurotatoria</taxon>
        <taxon>Monogononta</taxon>
        <taxon>Pseudotrocha</taxon>
        <taxon>Ploima</taxon>
        <taxon>Brachionidae</taxon>
        <taxon>Brachionus</taxon>
    </lineage>
</organism>